<evidence type="ECO:0000313" key="2">
    <source>
        <dbReference type="Proteomes" id="UP000660729"/>
    </source>
</evidence>
<proteinExistence type="predicted"/>
<dbReference type="EMBL" id="JABCIY010000185">
    <property type="protein sequence ID" value="KAF7189487.1"/>
    <property type="molecule type" value="Genomic_DNA"/>
</dbReference>
<protein>
    <submittedName>
        <fullName evidence="1">Uncharacterized protein</fullName>
    </submittedName>
</protein>
<keyword evidence="2" id="KW-1185">Reference proteome</keyword>
<name>A0A8H6RFD6_9PEZI</name>
<dbReference type="Proteomes" id="UP000660729">
    <property type="component" value="Unassembled WGS sequence"/>
</dbReference>
<dbReference type="OrthoDB" id="10439583at2759"/>
<organism evidence="1 2">
    <name type="scientific">Pseudocercospora fuligena</name>
    <dbReference type="NCBI Taxonomy" id="685502"/>
    <lineage>
        <taxon>Eukaryota</taxon>
        <taxon>Fungi</taxon>
        <taxon>Dikarya</taxon>
        <taxon>Ascomycota</taxon>
        <taxon>Pezizomycotina</taxon>
        <taxon>Dothideomycetes</taxon>
        <taxon>Dothideomycetidae</taxon>
        <taxon>Mycosphaerellales</taxon>
        <taxon>Mycosphaerellaceae</taxon>
        <taxon>Pseudocercospora</taxon>
    </lineage>
</organism>
<accession>A0A8H6RFD6</accession>
<evidence type="ECO:0000313" key="1">
    <source>
        <dbReference type="EMBL" id="KAF7189487.1"/>
    </source>
</evidence>
<comment type="caution">
    <text evidence="1">The sequence shown here is derived from an EMBL/GenBank/DDBJ whole genome shotgun (WGS) entry which is preliminary data.</text>
</comment>
<gene>
    <name evidence="1" type="ORF">HII31_09127</name>
</gene>
<sequence length="98" mass="11337">MDSSDGIAIKGVAQQHSYESGIYYVKFDDDCAYQLQLLLEMEMDSEDYPRQWLHVATDLQGELEDDLMFEIMYGDPHEGRPKEVDWLALLKVTMTTLV</sequence>
<reference evidence="1" key="1">
    <citation type="submission" date="2020-04" db="EMBL/GenBank/DDBJ databases">
        <title>Draft genome resource of the tomato pathogen Pseudocercospora fuligena.</title>
        <authorList>
            <person name="Zaccaron A."/>
        </authorList>
    </citation>
    <scope>NUCLEOTIDE SEQUENCE</scope>
    <source>
        <strain evidence="1">PF001</strain>
    </source>
</reference>
<dbReference type="AlphaFoldDB" id="A0A8H6RFD6"/>